<name>A0A1L7T7S9_FUSMA</name>
<protein>
    <submittedName>
        <fullName evidence="2">Uncharacterized protein</fullName>
    </submittedName>
</protein>
<evidence type="ECO:0000313" key="3">
    <source>
        <dbReference type="Proteomes" id="UP000184255"/>
    </source>
</evidence>
<reference evidence="3" key="1">
    <citation type="journal article" date="2016" name="Genome Biol. Evol.">
        <title>Comparative 'omics' of the Fusarium fujikuroi species complex highlights differences in genetic potential and metabolite synthesis.</title>
        <authorList>
            <person name="Niehaus E.-M."/>
            <person name="Muensterkoetter M."/>
            <person name="Proctor R.H."/>
            <person name="Brown D.W."/>
            <person name="Sharon A."/>
            <person name="Idan Y."/>
            <person name="Oren-Young L."/>
            <person name="Sieber C.M."/>
            <person name="Novak O."/>
            <person name="Pencik A."/>
            <person name="Tarkowska D."/>
            <person name="Hromadova K."/>
            <person name="Freeman S."/>
            <person name="Maymon M."/>
            <person name="Elazar M."/>
            <person name="Youssef S.A."/>
            <person name="El-Shabrawy E.S.M."/>
            <person name="Shalaby A.B.A."/>
            <person name="Houterman P."/>
            <person name="Brock N.L."/>
            <person name="Burkhardt I."/>
            <person name="Tsavkelova E.A."/>
            <person name="Dickschat J.S."/>
            <person name="Galuszka P."/>
            <person name="Gueldener U."/>
            <person name="Tudzynski B."/>
        </authorList>
    </citation>
    <scope>NUCLEOTIDE SEQUENCE [LARGE SCALE GENOMIC DNA]</scope>
    <source>
        <strain evidence="3">MRC7560</strain>
    </source>
</reference>
<feature type="chain" id="PRO_5012318190" evidence="1">
    <location>
        <begin position="20"/>
        <end position="514"/>
    </location>
</feature>
<dbReference type="RefSeq" id="XP_041682968.1">
    <property type="nucleotide sequence ID" value="XM_041832513.1"/>
</dbReference>
<evidence type="ECO:0000256" key="1">
    <source>
        <dbReference type="SAM" id="SignalP"/>
    </source>
</evidence>
<evidence type="ECO:0000313" key="2">
    <source>
        <dbReference type="EMBL" id="CVK94760.1"/>
    </source>
</evidence>
<proteinExistence type="predicted"/>
<sequence>MKFALILAPLVLLSDVVLAQSSLTDICTGSANNGCKTIITVPNGFKIVKSSKNVRSIQFNYIKVNVCDQIRKALGTTLGNKFLKARDPICNCFTKLRTLNSEGKFTSSSAGNFDLANNYYLDQAGTLEKCLTDGGLKYSQSRDATLNKLKATGWQVVLGADMARGTFRAMISVIHPCRVTGVCNSEQIYAVFSNYLTASYKLLLGPIIPILNRWRDNLDLITKSTGYVMTATDNVKEAFNGIEYILSGYYDSICTGMDYCGSNRPNIRRFMTDVQTVINLSDKLSTGRQIFSFNTKTKSLLDDVNKLRSNWAYIPPANEMISRIRNNEIKVTKDVFKFMPVVGGMSTTSKKVATELGPLKSFVAEYLADSKALHELITRMLAIDWEKVNQGEFDNTDQTGYYVRNGLIAIQENMKKELAEAVKVYFWLIRATDSQLKDFTLANGRWKTEYGTVAYQRWSTIDIDMPCTKITSTTAKKDGLTKTSNKYRTYWKCHFGPHTSQYQAVHVPYVRMYE</sequence>
<accession>A0A1L7T7S9</accession>
<organism evidence="2 3">
    <name type="scientific">Fusarium mangiferae</name>
    <name type="common">Mango malformation disease fungus</name>
    <dbReference type="NCBI Taxonomy" id="192010"/>
    <lineage>
        <taxon>Eukaryota</taxon>
        <taxon>Fungi</taxon>
        <taxon>Dikarya</taxon>
        <taxon>Ascomycota</taxon>
        <taxon>Pezizomycotina</taxon>
        <taxon>Sordariomycetes</taxon>
        <taxon>Hypocreomycetidae</taxon>
        <taxon>Hypocreales</taxon>
        <taxon>Nectriaceae</taxon>
        <taxon>Fusarium</taxon>
        <taxon>Fusarium fujikuroi species complex</taxon>
    </lineage>
</organism>
<keyword evidence="3" id="KW-1185">Reference proteome</keyword>
<comment type="caution">
    <text evidence="2">The sequence shown here is derived from an EMBL/GenBank/DDBJ whole genome shotgun (WGS) entry which is preliminary data.</text>
</comment>
<dbReference type="AlphaFoldDB" id="A0A1L7T7S9"/>
<gene>
    <name evidence="2" type="ORF">FMAN_13086</name>
</gene>
<dbReference type="Proteomes" id="UP000184255">
    <property type="component" value="Unassembled WGS sequence"/>
</dbReference>
<keyword evidence="1" id="KW-0732">Signal</keyword>
<dbReference type="VEuPathDB" id="FungiDB:FMAN_13086"/>
<feature type="signal peptide" evidence="1">
    <location>
        <begin position="1"/>
        <end position="19"/>
    </location>
</feature>
<dbReference type="GeneID" id="65092335"/>
<dbReference type="EMBL" id="FCQH01000007">
    <property type="protein sequence ID" value="CVK94760.1"/>
    <property type="molecule type" value="Genomic_DNA"/>
</dbReference>